<protein>
    <recommendedName>
        <fullName evidence="4">Phage transcriptional activator, RinA family</fullName>
    </recommendedName>
</protein>
<dbReference type="Pfam" id="PF05263">
    <property type="entry name" value="DUF722"/>
    <property type="match status" value="1"/>
</dbReference>
<dbReference type="InterPro" id="IPR007927">
    <property type="entry name" value="DUF722"/>
</dbReference>
<dbReference type="SUPFAM" id="SSF88659">
    <property type="entry name" value="Sigma3 and sigma4 domains of RNA polymerase sigma factors"/>
    <property type="match status" value="1"/>
</dbReference>
<sequence>MNNMYKKTIRLLGDYNAMKAHIQKLKRDIENIDYIGVSASSTEDTVSKTNKFYSAVENEVVDREKFVENTTKEIKRLELEVKNIDEAYKILSDKEKKVIKLKYFETNNNEWFKIAWKVGYSEQHCRRIRNHAVKKMEKVIFGK</sequence>
<accession>A0A1T4K6W3</accession>
<evidence type="ECO:0000313" key="2">
    <source>
        <dbReference type="EMBL" id="SJZ38180.1"/>
    </source>
</evidence>
<organism evidence="2 3">
    <name type="scientific">Garciella nitratireducens DSM 15102</name>
    <dbReference type="NCBI Taxonomy" id="1121911"/>
    <lineage>
        <taxon>Bacteria</taxon>
        <taxon>Bacillati</taxon>
        <taxon>Bacillota</taxon>
        <taxon>Clostridia</taxon>
        <taxon>Eubacteriales</taxon>
        <taxon>Eubacteriaceae</taxon>
        <taxon>Garciella</taxon>
    </lineage>
</organism>
<feature type="coiled-coil region" evidence="1">
    <location>
        <begin position="67"/>
        <end position="94"/>
    </location>
</feature>
<proteinExistence type="predicted"/>
<dbReference type="Gene3D" id="1.20.140.160">
    <property type="match status" value="1"/>
</dbReference>
<gene>
    <name evidence="2" type="ORF">SAMN02745973_00384</name>
</gene>
<keyword evidence="3" id="KW-1185">Reference proteome</keyword>
<keyword evidence="1" id="KW-0175">Coiled coil</keyword>
<dbReference type="AlphaFoldDB" id="A0A1T4K6W3"/>
<dbReference type="InterPro" id="IPR013324">
    <property type="entry name" value="RNA_pol_sigma_r3/r4-like"/>
</dbReference>
<dbReference type="OrthoDB" id="1706986at2"/>
<evidence type="ECO:0000313" key="3">
    <source>
        <dbReference type="Proteomes" id="UP000196365"/>
    </source>
</evidence>
<reference evidence="2 3" key="1">
    <citation type="submission" date="2017-02" db="EMBL/GenBank/DDBJ databases">
        <authorList>
            <person name="Peterson S.W."/>
        </authorList>
    </citation>
    <scope>NUCLEOTIDE SEQUENCE [LARGE SCALE GENOMIC DNA]</scope>
    <source>
        <strain evidence="2 3">DSM 15102</strain>
    </source>
</reference>
<evidence type="ECO:0008006" key="4">
    <source>
        <dbReference type="Google" id="ProtNLM"/>
    </source>
</evidence>
<dbReference type="Proteomes" id="UP000196365">
    <property type="component" value="Unassembled WGS sequence"/>
</dbReference>
<dbReference type="EMBL" id="FUWV01000001">
    <property type="protein sequence ID" value="SJZ38180.1"/>
    <property type="molecule type" value="Genomic_DNA"/>
</dbReference>
<name>A0A1T4K6W3_9FIRM</name>
<evidence type="ECO:0000256" key="1">
    <source>
        <dbReference type="SAM" id="Coils"/>
    </source>
</evidence>